<proteinExistence type="predicted"/>
<evidence type="ECO:0000313" key="2">
    <source>
        <dbReference type="Proteomes" id="UP001212160"/>
    </source>
</evidence>
<dbReference type="EMBL" id="JAQMLA010000070">
    <property type="protein sequence ID" value="MDB8688223.1"/>
    <property type="molecule type" value="Genomic_DNA"/>
</dbReference>
<dbReference type="Proteomes" id="UP001212160">
    <property type="component" value="Unassembled WGS sequence"/>
</dbReference>
<accession>A0AAW6DI05</accession>
<protein>
    <recommendedName>
        <fullName evidence="3">Bacteriocin</fullName>
    </recommendedName>
</protein>
<evidence type="ECO:0000313" key="1">
    <source>
        <dbReference type="EMBL" id="MDB8688223.1"/>
    </source>
</evidence>
<name>A0AAW6DI05_MEDGN</name>
<organism evidence="1 2">
    <name type="scientific">Mediterraneibacter gnavus</name>
    <name type="common">Ruminococcus gnavus</name>
    <dbReference type="NCBI Taxonomy" id="33038"/>
    <lineage>
        <taxon>Bacteria</taxon>
        <taxon>Bacillati</taxon>
        <taxon>Bacillota</taxon>
        <taxon>Clostridia</taxon>
        <taxon>Lachnospirales</taxon>
        <taxon>Lachnospiraceae</taxon>
        <taxon>Mediterraneibacter</taxon>
    </lineage>
</organism>
<reference evidence="1" key="1">
    <citation type="submission" date="2023-01" db="EMBL/GenBank/DDBJ databases">
        <title>Human gut microbiome strain richness.</title>
        <authorList>
            <person name="Chen-Liaw A."/>
        </authorList>
    </citation>
    <scope>NUCLEOTIDE SEQUENCE</scope>
    <source>
        <strain evidence="1">RTP21484st1_H11_RTP21484_190118</strain>
    </source>
</reference>
<evidence type="ECO:0008006" key="3">
    <source>
        <dbReference type="Google" id="ProtNLM"/>
    </source>
</evidence>
<sequence length="57" mass="6478">MLKIKKISKKVLATNVHGQACDNDCKVKVWAGKKEADGSQAGCWYTYQYTPRWNPFA</sequence>
<dbReference type="AlphaFoldDB" id="A0AAW6DI05"/>
<dbReference type="RefSeq" id="WP_182440508.1">
    <property type="nucleotide sequence ID" value="NZ_JAQMLA010000070.1"/>
</dbReference>
<gene>
    <name evidence="1" type="ORF">PNW85_16435</name>
</gene>
<comment type="caution">
    <text evidence="1">The sequence shown here is derived from an EMBL/GenBank/DDBJ whole genome shotgun (WGS) entry which is preliminary data.</text>
</comment>